<feature type="compositionally biased region" description="Low complexity" evidence="1">
    <location>
        <begin position="113"/>
        <end position="125"/>
    </location>
</feature>
<feature type="compositionally biased region" description="Low complexity" evidence="1">
    <location>
        <begin position="143"/>
        <end position="154"/>
    </location>
</feature>
<dbReference type="AlphaFoldDB" id="A0AAD5RI16"/>
<feature type="compositionally biased region" description="Basic and acidic residues" evidence="1">
    <location>
        <begin position="455"/>
        <end position="478"/>
    </location>
</feature>
<feature type="compositionally biased region" description="Basic and acidic residues" evidence="1">
    <location>
        <begin position="906"/>
        <end position="915"/>
    </location>
</feature>
<evidence type="ECO:0000313" key="4">
    <source>
        <dbReference type="Proteomes" id="UP001201980"/>
    </source>
</evidence>
<evidence type="ECO:0000256" key="1">
    <source>
        <dbReference type="SAM" id="MobiDB-lite"/>
    </source>
</evidence>
<sequence length="929" mass="106181">MTDSRYVPAYPAPGRRSPTYNTARLSMPTVPSGGAPGPTQYSLYSGPIPLMPPSTHQHPAPPPPQHHHHHQQHYDAPARRQTNPTQPSTTTYQVAQDPVTRSSSLRQMANGPSSSATNRSGRSSTLDANANRPIVITSGGANRPHASSSHSSGRPGDRSPSRDAYRTGDDQYYSQPASSMRTRSSHRPAYSATLDNDELARLRDRGDPRLLEPYRPIGSGGPVYHSSKHPRSSSAAGSAAGGGVTSSSKDHKQQAYVPEEGYEYYRPADLARFDLENPNAAGGSSRRRRESVDRGSYHRPSVVVNSPYDRSRPPPTTRGLEKINRTSAAYDGPIRMPVPAVAQSPLGSSDTSSRRSASDSKPLSPPTRRERPTSMYHDERAYHHQDTPYYPFPEEERHHHERRDVDREYDRRYDAGDGFHDDSVPARGFGVRTEDQYEPATSYRRPTSEYLDMPVEPRRRSDESLDPYDERDSEDRYRRDRHRARQADEVPRPSTGKEEDKSGFKKKMAAGIGAAASTIGLRKGEKEGKDDDSRRGRSLEDEVRRDRRYDSPSRERSRSRSRSRTRAPDRSIEPGRETSRDRDIRVDRRDRNVTEDEEYKERNRRAAEDKLNGASPSSSGQLTPTSDDEHKASEVSKRKNRRSFKPNDPTDLMDIKAQLDELDQKAASRDVDSRNTSGSPVKQITDGRPPVEEENRGRELVVTPPEGAKQVRVVSPPRDKSEARPKLKGILKPPSQKFPEEPNPIREGVAPHKDDKTKKDAPPGARWTKIRRDIVNPEALTAGKERFEVRDNFVIVLRVLNKDEIEQYAYATQLIREKRHEEKLRKEKAERERNYDRGYSKDRDHERDRTRERDDDDRDRRHHKPHRRDDEDDRKHRESKDRDYERDREKERRRHRYDSDAAPFDDEQRTADYHGHGSNYHRSHKDQDE</sequence>
<dbReference type="PANTHER" id="PTHR42081">
    <property type="entry name" value="ZINC FINGER PROTEIN DHHC DOMAIN CONTAINING PROTEIN"/>
    <property type="match status" value="1"/>
</dbReference>
<feature type="domain" description="DUF8035" evidence="2">
    <location>
        <begin position="765"/>
        <end position="817"/>
    </location>
</feature>
<feature type="compositionally biased region" description="Basic and acidic residues" evidence="1">
    <location>
        <begin position="566"/>
        <end position="611"/>
    </location>
</feature>
<feature type="compositionally biased region" description="Basic and acidic residues" evidence="1">
    <location>
        <begin position="367"/>
        <end position="386"/>
    </location>
</feature>
<feature type="region of interest" description="Disordered" evidence="1">
    <location>
        <begin position="816"/>
        <end position="929"/>
    </location>
</feature>
<feature type="compositionally biased region" description="Basic and acidic residues" evidence="1">
    <location>
        <begin position="198"/>
        <end position="212"/>
    </location>
</feature>
<dbReference type="Pfam" id="PF26118">
    <property type="entry name" value="DUF8035"/>
    <property type="match status" value="1"/>
</dbReference>
<feature type="compositionally biased region" description="Basic residues" evidence="1">
    <location>
        <begin position="919"/>
        <end position="929"/>
    </location>
</feature>
<feature type="compositionally biased region" description="Basic and acidic residues" evidence="1">
    <location>
        <begin position="522"/>
        <end position="558"/>
    </location>
</feature>
<protein>
    <recommendedName>
        <fullName evidence="2">DUF8035 domain-containing protein</fullName>
    </recommendedName>
</protein>
<feature type="compositionally biased region" description="Basic and acidic residues" evidence="1">
    <location>
        <begin position="394"/>
        <end position="424"/>
    </location>
</feature>
<evidence type="ECO:0000313" key="3">
    <source>
        <dbReference type="EMBL" id="KAJ2894531.1"/>
    </source>
</evidence>
<dbReference type="InterPro" id="IPR058348">
    <property type="entry name" value="DUF8035"/>
</dbReference>
<name>A0AAD5RI16_9PEZI</name>
<feature type="region of interest" description="Disordered" evidence="1">
    <location>
        <begin position="1"/>
        <end position="261"/>
    </location>
</feature>
<feature type="region of interest" description="Disordered" evidence="1">
    <location>
        <begin position="275"/>
        <end position="771"/>
    </location>
</feature>
<feature type="compositionally biased region" description="Basic and acidic residues" evidence="1">
    <location>
        <begin position="485"/>
        <end position="503"/>
    </location>
</feature>
<feature type="compositionally biased region" description="Basic and acidic residues" evidence="1">
    <location>
        <begin position="816"/>
        <end position="853"/>
    </location>
</feature>
<feature type="compositionally biased region" description="Basic and acidic residues" evidence="1">
    <location>
        <begin position="867"/>
        <end position="890"/>
    </location>
</feature>
<gene>
    <name evidence="3" type="ORF">MKZ38_007457</name>
</gene>
<comment type="caution">
    <text evidence="3">The sequence shown here is derived from an EMBL/GenBank/DDBJ whole genome shotgun (WGS) entry which is preliminary data.</text>
</comment>
<dbReference type="PANTHER" id="PTHR42081:SF2">
    <property type="entry name" value="NIPPED-B-LIKE PROTEIN B"/>
    <property type="match status" value="1"/>
</dbReference>
<reference evidence="3" key="1">
    <citation type="submission" date="2022-07" db="EMBL/GenBank/DDBJ databases">
        <title>Draft genome sequence of Zalerion maritima ATCC 34329, a (micro)plastics degrading marine fungus.</title>
        <authorList>
            <person name="Paco A."/>
            <person name="Goncalves M.F.M."/>
            <person name="Rocha-Santos T.A.P."/>
            <person name="Alves A."/>
        </authorList>
    </citation>
    <scope>NUCLEOTIDE SEQUENCE</scope>
    <source>
        <strain evidence="3">ATCC 34329</strain>
    </source>
</reference>
<proteinExistence type="predicted"/>
<accession>A0AAD5RI16</accession>
<feature type="compositionally biased region" description="Basic and acidic residues" evidence="1">
    <location>
        <begin position="653"/>
        <end position="673"/>
    </location>
</feature>
<dbReference type="Proteomes" id="UP001201980">
    <property type="component" value="Unassembled WGS sequence"/>
</dbReference>
<feature type="compositionally biased region" description="Basic and acidic residues" evidence="1">
    <location>
        <begin position="689"/>
        <end position="699"/>
    </location>
</feature>
<feature type="compositionally biased region" description="Basic and acidic residues" evidence="1">
    <location>
        <begin position="155"/>
        <end position="169"/>
    </location>
</feature>
<evidence type="ECO:0000259" key="2">
    <source>
        <dbReference type="Pfam" id="PF26118"/>
    </source>
</evidence>
<feature type="compositionally biased region" description="Polar residues" evidence="1">
    <location>
        <begin position="80"/>
        <end position="112"/>
    </location>
</feature>
<keyword evidence="4" id="KW-1185">Reference proteome</keyword>
<feature type="compositionally biased region" description="Polar residues" evidence="1">
    <location>
        <begin position="172"/>
        <end position="182"/>
    </location>
</feature>
<feature type="compositionally biased region" description="Polar residues" evidence="1">
    <location>
        <begin position="614"/>
        <end position="625"/>
    </location>
</feature>
<feature type="compositionally biased region" description="Basic and acidic residues" evidence="1">
    <location>
        <begin position="627"/>
        <end position="637"/>
    </location>
</feature>
<feature type="compositionally biased region" description="Basic and acidic residues" evidence="1">
    <location>
        <begin position="738"/>
        <end position="761"/>
    </location>
</feature>
<dbReference type="EMBL" id="JAKWBI020000485">
    <property type="protein sequence ID" value="KAJ2894531.1"/>
    <property type="molecule type" value="Genomic_DNA"/>
</dbReference>
<organism evidence="3 4">
    <name type="scientific">Zalerion maritima</name>
    <dbReference type="NCBI Taxonomy" id="339359"/>
    <lineage>
        <taxon>Eukaryota</taxon>
        <taxon>Fungi</taxon>
        <taxon>Dikarya</taxon>
        <taxon>Ascomycota</taxon>
        <taxon>Pezizomycotina</taxon>
        <taxon>Sordariomycetes</taxon>
        <taxon>Lulworthiomycetidae</taxon>
        <taxon>Lulworthiales</taxon>
        <taxon>Lulworthiaceae</taxon>
        <taxon>Zalerion</taxon>
    </lineage>
</organism>